<accession>A0A8C5T3U2</accession>
<sequence>MSHHTDHLLPGSLAGRGEILAIVGTHPEVLRIHVQFVTVEFAQLSKTFLDAVQVLDGFPEGGQHLLAMSTDHGVASDGRGAGQVPKGGKEPLGPGVDNQHAALGHVDLAPEAGDESLLLGCPVHHGAGRGAVGVSLSNEDDVAPGAAPGIFIDGLA</sequence>
<evidence type="ECO:0000313" key="2">
    <source>
        <dbReference type="Proteomes" id="UP000694560"/>
    </source>
</evidence>
<reference evidence="1" key="1">
    <citation type="submission" date="2025-08" db="UniProtKB">
        <authorList>
            <consortium name="Ensembl"/>
        </authorList>
    </citation>
    <scope>IDENTIFICATION</scope>
</reference>
<evidence type="ECO:0000313" key="1">
    <source>
        <dbReference type="Ensembl" id="ENSMCSP00000002369.1"/>
    </source>
</evidence>
<proteinExistence type="predicted"/>
<protein>
    <submittedName>
        <fullName evidence="1">Uncharacterized protein</fullName>
    </submittedName>
</protein>
<dbReference type="OrthoDB" id="9395375at2759"/>
<reference evidence="1" key="2">
    <citation type="submission" date="2025-09" db="UniProtKB">
        <authorList>
            <consortium name="Ensembl"/>
        </authorList>
    </citation>
    <scope>IDENTIFICATION</scope>
</reference>
<name>A0A8C5T3U2_9PASS</name>
<keyword evidence="2" id="KW-1185">Reference proteome</keyword>
<dbReference type="AlphaFoldDB" id="A0A8C5T3U2"/>
<organism evidence="1 2">
    <name type="scientific">Malurus cyaneus samueli</name>
    <dbReference type="NCBI Taxonomy" id="2593467"/>
    <lineage>
        <taxon>Eukaryota</taxon>
        <taxon>Metazoa</taxon>
        <taxon>Chordata</taxon>
        <taxon>Craniata</taxon>
        <taxon>Vertebrata</taxon>
        <taxon>Euteleostomi</taxon>
        <taxon>Archelosauria</taxon>
        <taxon>Archosauria</taxon>
        <taxon>Dinosauria</taxon>
        <taxon>Saurischia</taxon>
        <taxon>Theropoda</taxon>
        <taxon>Coelurosauria</taxon>
        <taxon>Aves</taxon>
        <taxon>Neognathae</taxon>
        <taxon>Neoaves</taxon>
        <taxon>Telluraves</taxon>
        <taxon>Australaves</taxon>
        <taxon>Passeriformes</taxon>
        <taxon>Meliphagoidea</taxon>
        <taxon>Maluridae</taxon>
        <taxon>Malurus</taxon>
    </lineage>
</organism>
<dbReference type="Proteomes" id="UP000694560">
    <property type="component" value="Unplaced"/>
</dbReference>
<dbReference type="Ensembl" id="ENSMCST00000002424.1">
    <property type="protein sequence ID" value="ENSMCSP00000002369.1"/>
    <property type="gene ID" value="ENSMCSG00000001759.1"/>
</dbReference>